<dbReference type="AlphaFoldDB" id="A0A368UD64"/>
<dbReference type="SMART" id="SM00354">
    <property type="entry name" value="HTH_LACI"/>
    <property type="match status" value="1"/>
</dbReference>
<gene>
    <name evidence="5" type="ORF">CAC02_06115</name>
</gene>
<feature type="domain" description="HTH lacI-type" evidence="4">
    <location>
        <begin position="5"/>
        <end position="59"/>
    </location>
</feature>
<evidence type="ECO:0000313" key="6">
    <source>
        <dbReference type="Proteomes" id="UP000253215"/>
    </source>
</evidence>
<keyword evidence="1" id="KW-0805">Transcription regulation</keyword>
<dbReference type="EMBL" id="NETH01000024">
    <property type="protein sequence ID" value="RCW16904.1"/>
    <property type="molecule type" value="Genomic_DNA"/>
</dbReference>
<evidence type="ECO:0000259" key="4">
    <source>
        <dbReference type="PROSITE" id="PS50932"/>
    </source>
</evidence>
<dbReference type="Gene3D" id="3.40.50.2300">
    <property type="match status" value="2"/>
</dbReference>
<keyword evidence="2" id="KW-0238">DNA-binding</keyword>
<organism evidence="5 6">
    <name type="scientific">Streptococcus gallolyticus</name>
    <dbReference type="NCBI Taxonomy" id="315405"/>
    <lineage>
        <taxon>Bacteria</taxon>
        <taxon>Bacillati</taxon>
        <taxon>Bacillota</taxon>
        <taxon>Bacilli</taxon>
        <taxon>Lactobacillales</taxon>
        <taxon>Streptococcaceae</taxon>
        <taxon>Streptococcus</taxon>
    </lineage>
</organism>
<protein>
    <recommendedName>
        <fullName evidence="4">HTH lacI-type domain-containing protein</fullName>
    </recommendedName>
</protein>
<dbReference type="InterPro" id="IPR028082">
    <property type="entry name" value="Peripla_BP_I"/>
</dbReference>
<dbReference type="CDD" id="cd01392">
    <property type="entry name" value="HTH_LacI"/>
    <property type="match status" value="1"/>
</dbReference>
<keyword evidence="3" id="KW-0804">Transcription</keyword>
<sequence>MTIVKSIKDIARMAGVSPSTVSRVLNKNGRYSKETEQRIQKIIEESGFVNNVAAKSLRNSKTHTIGLMVPDISNDFFSKIVLEIETILKEDDYSVFICNSHNDPDLELHYFKDLIAKQVDGIICFSQMTNLPKNFENYHIPVIAIDREPLCNFPVPCVTSNDFDGGYLAGEAFCKANCQEIFVIDYLPDRLIETSFSRRRLDGFKQALFDHQVSLPKKNILHLKNVGNLIFEAEAIVNRLLAQSITLDAIFATNDRIALGVLSALKAHQLTIPDEVKVIGYDNSLYSIISTPTLSTISRHTKELAKSTCLLLIDMIEGRQEMSGQKIIIPTTFIERESSH</sequence>
<dbReference type="PROSITE" id="PS50932">
    <property type="entry name" value="HTH_LACI_2"/>
    <property type="match status" value="1"/>
</dbReference>
<name>A0A368UD64_9STRE</name>
<dbReference type="PROSITE" id="PS00356">
    <property type="entry name" value="HTH_LACI_1"/>
    <property type="match status" value="1"/>
</dbReference>
<dbReference type="InterPro" id="IPR001761">
    <property type="entry name" value="Peripla_BP/Lac1_sug-bd_dom"/>
</dbReference>
<dbReference type="InterPro" id="IPR000843">
    <property type="entry name" value="HTH_LacI"/>
</dbReference>
<dbReference type="PANTHER" id="PTHR30146:SF109">
    <property type="entry name" value="HTH-TYPE TRANSCRIPTIONAL REGULATOR GALS"/>
    <property type="match status" value="1"/>
</dbReference>
<dbReference type="Pfam" id="PF00356">
    <property type="entry name" value="LacI"/>
    <property type="match status" value="1"/>
</dbReference>
<evidence type="ECO:0000256" key="1">
    <source>
        <dbReference type="ARBA" id="ARBA00023015"/>
    </source>
</evidence>
<comment type="caution">
    <text evidence="5">The sequence shown here is derived from an EMBL/GenBank/DDBJ whole genome shotgun (WGS) entry which is preliminary data.</text>
</comment>
<dbReference type="SUPFAM" id="SSF53822">
    <property type="entry name" value="Periplasmic binding protein-like I"/>
    <property type="match status" value="1"/>
</dbReference>
<evidence type="ECO:0000256" key="3">
    <source>
        <dbReference type="ARBA" id="ARBA00023163"/>
    </source>
</evidence>
<accession>A0A368UD64</accession>
<evidence type="ECO:0000313" key="5">
    <source>
        <dbReference type="EMBL" id="RCW16904.1"/>
    </source>
</evidence>
<dbReference type="Gene3D" id="1.10.260.40">
    <property type="entry name" value="lambda repressor-like DNA-binding domains"/>
    <property type="match status" value="1"/>
</dbReference>
<dbReference type="PRINTS" id="PR00036">
    <property type="entry name" value="HTHLACI"/>
</dbReference>
<dbReference type="InterPro" id="IPR010982">
    <property type="entry name" value="Lambda_DNA-bd_dom_sf"/>
</dbReference>
<reference evidence="5 6" key="1">
    <citation type="journal article" date="2018" name="Sci. Rep.">
        <title>Network-guided genomic and metagenomic analysis of the faecal microbiota of the critically endangered kakapo.</title>
        <authorList>
            <person name="Waite D.W."/>
            <person name="Dsouza M."/>
            <person name="Sekiguchi Y."/>
            <person name="Hugenholtz P."/>
            <person name="Taylor M.W."/>
        </authorList>
    </citation>
    <scope>NUCLEOTIDE SEQUENCE [LARGE SCALE GENOMIC DNA]</scope>
    <source>
        <strain evidence="5 6">BI02</strain>
    </source>
</reference>
<evidence type="ECO:0000256" key="2">
    <source>
        <dbReference type="ARBA" id="ARBA00023125"/>
    </source>
</evidence>
<dbReference type="GO" id="GO:0003700">
    <property type="term" value="F:DNA-binding transcription factor activity"/>
    <property type="evidence" value="ECO:0007669"/>
    <property type="project" value="TreeGrafter"/>
</dbReference>
<dbReference type="Pfam" id="PF00532">
    <property type="entry name" value="Peripla_BP_1"/>
    <property type="match status" value="1"/>
</dbReference>
<proteinExistence type="predicted"/>
<dbReference type="SUPFAM" id="SSF47413">
    <property type="entry name" value="lambda repressor-like DNA-binding domains"/>
    <property type="match status" value="1"/>
</dbReference>
<dbReference type="Proteomes" id="UP000253215">
    <property type="component" value="Unassembled WGS sequence"/>
</dbReference>
<dbReference type="PANTHER" id="PTHR30146">
    <property type="entry name" value="LACI-RELATED TRANSCRIPTIONAL REPRESSOR"/>
    <property type="match status" value="1"/>
</dbReference>
<dbReference type="GO" id="GO:0000976">
    <property type="term" value="F:transcription cis-regulatory region binding"/>
    <property type="evidence" value="ECO:0007669"/>
    <property type="project" value="TreeGrafter"/>
</dbReference>